<dbReference type="RefSeq" id="WP_106537395.1">
    <property type="nucleotide sequence ID" value="NZ_PYGE01000007.1"/>
</dbReference>
<evidence type="ECO:0000313" key="4">
    <source>
        <dbReference type="Proteomes" id="UP000243528"/>
    </source>
</evidence>
<evidence type="ECO:0000256" key="2">
    <source>
        <dbReference type="SAM" id="Phobius"/>
    </source>
</evidence>
<organism evidence="3 4">
    <name type="scientific">Haloactinopolyspora alba</name>
    <dbReference type="NCBI Taxonomy" id="648780"/>
    <lineage>
        <taxon>Bacteria</taxon>
        <taxon>Bacillati</taxon>
        <taxon>Actinomycetota</taxon>
        <taxon>Actinomycetes</taxon>
        <taxon>Jiangellales</taxon>
        <taxon>Jiangellaceae</taxon>
        <taxon>Haloactinopolyspora</taxon>
    </lineage>
</organism>
<dbReference type="AlphaFoldDB" id="A0A2P8E2H0"/>
<proteinExistence type="predicted"/>
<dbReference type="Pfam" id="PF11298">
    <property type="entry name" value="DUF3099"/>
    <property type="match status" value="1"/>
</dbReference>
<dbReference type="EMBL" id="PYGE01000007">
    <property type="protein sequence ID" value="PSL03646.1"/>
    <property type="molecule type" value="Genomic_DNA"/>
</dbReference>
<keyword evidence="2" id="KW-0472">Membrane</keyword>
<evidence type="ECO:0000313" key="3">
    <source>
        <dbReference type="EMBL" id="PSL03646.1"/>
    </source>
</evidence>
<name>A0A2P8E2H0_9ACTN</name>
<keyword evidence="2" id="KW-1133">Transmembrane helix</keyword>
<reference evidence="3 4" key="1">
    <citation type="submission" date="2018-03" db="EMBL/GenBank/DDBJ databases">
        <title>Genomic Encyclopedia of Archaeal and Bacterial Type Strains, Phase II (KMG-II): from individual species to whole genera.</title>
        <authorList>
            <person name="Goeker M."/>
        </authorList>
    </citation>
    <scope>NUCLEOTIDE SEQUENCE [LARGE SCALE GENOMIC DNA]</scope>
    <source>
        <strain evidence="3 4">DSM 45211</strain>
    </source>
</reference>
<evidence type="ECO:0008006" key="5">
    <source>
        <dbReference type="Google" id="ProtNLM"/>
    </source>
</evidence>
<feature type="transmembrane region" description="Helical" evidence="2">
    <location>
        <begin position="45"/>
        <end position="64"/>
    </location>
</feature>
<sequence>MPSVTTAAAGNSTDVSGRQRRYLIMMGIRIACLPLAVVTDGWLRWIFIVGAVVLPYVAVVVANATRRPASGELSPVPPKPRAELPAARTRDDRINE</sequence>
<dbReference type="OrthoDB" id="4229919at2"/>
<dbReference type="Proteomes" id="UP000243528">
    <property type="component" value="Unassembled WGS sequence"/>
</dbReference>
<keyword evidence="4" id="KW-1185">Reference proteome</keyword>
<protein>
    <recommendedName>
        <fullName evidence="5">DUF3099 family protein</fullName>
    </recommendedName>
</protein>
<comment type="caution">
    <text evidence="3">The sequence shown here is derived from an EMBL/GenBank/DDBJ whole genome shotgun (WGS) entry which is preliminary data.</text>
</comment>
<gene>
    <name evidence="3" type="ORF">CLV30_107127</name>
</gene>
<accession>A0A2P8E2H0</accession>
<feature type="transmembrane region" description="Helical" evidence="2">
    <location>
        <begin position="22"/>
        <end position="39"/>
    </location>
</feature>
<evidence type="ECO:0000256" key="1">
    <source>
        <dbReference type="SAM" id="MobiDB-lite"/>
    </source>
</evidence>
<keyword evidence="2" id="KW-0812">Transmembrane</keyword>
<feature type="region of interest" description="Disordered" evidence="1">
    <location>
        <begin position="68"/>
        <end position="96"/>
    </location>
</feature>
<dbReference type="InterPro" id="IPR021449">
    <property type="entry name" value="DUF3099"/>
</dbReference>